<dbReference type="InterPro" id="IPR006696">
    <property type="entry name" value="DUF423"/>
</dbReference>
<accession>A0ABV7LUR0</accession>
<keyword evidence="4 6" id="KW-1133">Transmembrane helix</keyword>
<reference evidence="8" key="1">
    <citation type="journal article" date="2019" name="Int. J. Syst. Evol. Microbiol.">
        <title>The Global Catalogue of Microorganisms (GCM) 10K type strain sequencing project: providing services to taxonomists for standard genome sequencing and annotation.</title>
        <authorList>
            <consortium name="The Broad Institute Genomics Platform"/>
            <consortium name="The Broad Institute Genome Sequencing Center for Infectious Disease"/>
            <person name="Wu L."/>
            <person name="Ma J."/>
        </authorList>
    </citation>
    <scope>NUCLEOTIDE SEQUENCE [LARGE SCALE GENOMIC DNA]</scope>
    <source>
        <strain evidence="8">CECT 7698</strain>
    </source>
</reference>
<dbReference type="Pfam" id="PF04241">
    <property type="entry name" value="DUF423"/>
    <property type="match status" value="1"/>
</dbReference>
<gene>
    <name evidence="7" type="ORF">ACFOEV_18885</name>
</gene>
<comment type="caution">
    <text evidence="7">The sequence shown here is derived from an EMBL/GenBank/DDBJ whole genome shotgun (WGS) entry which is preliminary data.</text>
</comment>
<protein>
    <submittedName>
        <fullName evidence="7">DUF423 domain-containing protein</fullName>
    </submittedName>
</protein>
<dbReference type="PANTHER" id="PTHR43461">
    <property type="entry name" value="TRANSMEMBRANE PROTEIN 256"/>
    <property type="match status" value="1"/>
</dbReference>
<evidence type="ECO:0000256" key="1">
    <source>
        <dbReference type="ARBA" id="ARBA00004141"/>
    </source>
</evidence>
<keyword evidence="8" id="KW-1185">Reference proteome</keyword>
<dbReference type="Proteomes" id="UP001595579">
    <property type="component" value="Unassembled WGS sequence"/>
</dbReference>
<evidence type="ECO:0000256" key="2">
    <source>
        <dbReference type="ARBA" id="ARBA00009694"/>
    </source>
</evidence>
<evidence type="ECO:0000256" key="6">
    <source>
        <dbReference type="SAM" id="Phobius"/>
    </source>
</evidence>
<keyword evidence="5 6" id="KW-0472">Membrane</keyword>
<evidence type="ECO:0000313" key="7">
    <source>
        <dbReference type="EMBL" id="MFC3285668.1"/>
    </source>
</evidence>
<name>A0ABV7LUR0_9GAMM</name>
<feature type="transmembrane region" description="Helical" evidence="6">
    <location>
        <begin position="72"/>
        <end position="91"/>
    </location>
</feature>
<dbReference type="PANTHER" id="PTHR43461:SF1">
    <property type="entry name" value="TRANSMEMBRANE PROTEIN 256"/>
    <property type="match status" value="1"/>
</dbReference>
<keyword evidence="3 6" id="KW-0812">Transmembrane</keyword>
<evidence type="ECO:0000256" key="4">
    <source>
        <dbReference type="ARBA" id="ARBA00022989"/>
    </source>
</evidence>
<feature type="transmembrane region" description="Helical" evidence="6">
    <location>
        <begin position="97"/>
        <end position="116"/>
    </location>
</feature>
<organism evidence="7 8">
    <name type="scientific">Litchfieldella rifensis</name>
    <dbReference type="NCBI Taxonomy" id="762643"/>
    <lineage>
        <taxon>Bacteria</taxon>
        <taxon>Pseudomonadati</taxon>
        <taxon>Pseudomonadota</taxon>
        <taxon>Gammaproteobacteria</taxon>
        <taxon>Oceanospirillales</taxon>
        <taxon>Halomonadaceae</taxon>
        <taxon>Litchfieldella</taxon>
    </lineage>
</organism>
<sequence length="130" mass="13676">MPHRLVWIAVALSGFVTVAAGAFGAHGLEGRIPPASLNAFETAVRYQAWHTLACLGILVWQQVREVQGQGLVLALWALGIVLFSGSLYALVLTGTRALGLVTPIGGVLLMLGWLALGGCTWRAQSLSGRA</sequence>
<dbReference type="EMBL" id="JBHRUG010000037">
    <property type="protein sequence ID" value="MFC3285668.1"/>
    <property type="molecule type" value="Genomic_DNA"/>
</dbReference>
<dbReference type="RefSeq" id="WP_386776446.1">
    <property type="nucleotide sequence ID" value="NZ_JBHRUG010000037.1"/>
</dbReference>
<feature type="transmembrane region" description="Helical" evidence="6">
    <location>
        <begin position="43"/>
        <end position="60"/>
    </location>
</feature>
<comment type="subcellular location">
    <subcellularLocation>
        <location evidence="1">Membrane</location>
        <topology evidence="1">Multi-pass membrane protein</topology>
    </subcellularLocation>
</comment>
<comment type="similarity">
    <text evidence="2">Belongs to the UPF0382 family.</text>
</comment>
<evidence type="ECO:0000256" key="5">
    <source>
        <dbReference type="ARBA" id="ARBA00023136"/>
    </source>
</evidence>
<evidence type="ECO:0000256" key="3">
    <source>
        <dbReference type="ARBA" id="ARBA00022692"/>
    </source>
</evidence>
<proteinExistence type="inferred from homology"/>
<evidence type="ECO:0000313" key="8">
    <source>
        <dbReference type="Proteomes" id="UP001595579"/>
    </source>
</evidence>